<dbReference type="SUPFAM" id="SSF51161">
    <property type="entry name" value="Trimeric LpxA-like enzymes"/>
    <property type="match status" value="1"/>
</dbReference>
<keyword evidence="2 7" id="KW-0808">Transferase</keyword>
<reference evidence="9" key="1">
    <citation type="submission" date="2021-04" db="EMBL/GenBank/DDBJ databases">
        <title>Proteiniclasticum sedimins sp. nov., an obligate anaerobic bacterium isolated from anaerobic sludge.</title>
        <authorList>
            <person name="Liu J."/>
        </authorList>
    </citation>
    <scope>NUCLEOTIDE SEQUENCE</scope>
    <source>
        <strain evidence="9">BAD-10</strain>
    </source>
</reference>
<evidence type="ECO:0000256" key="3">
    <source>
        <dbReference type="ARBA" id="ARBA00022737"/>
    </source>
</evidence>
<dbReference type="HAMAP" id="MF_01691">
    <property type="entry name" value="DapH"/>
    <property type="match status" value="1"/>
</dbReference>
<dbReference type="CDD" id="cd03350">
    <property type="entry name" value="LbH_THP_succinylT"/>
    <property type="match status" value="1"/>
</dbReference>
<keyword evidence="3 7" id="KW-0677">Repeat</keyword>
<accession>A0A941CQN6</accession>
<dbReference type="Pfam" id="PF14602">
    <property type="entry name" value="Hexapep_2"/>
    <property type="match status" value="1"/>
</dbReference>
<gene>
    <name evidence="9" type="primary">dapD</name>
    <name evidence="7" type="synonym">dapH</name>
    <name evidence="9" type="ORF">KCG48_12475</name>
</gene>
<protein>
    <recommendedName>
        <fullName evidence="7">2,3,4,5-tetrahydropyridine-2,6-dicarboxylate N-acetyltransferase</fullName>
        <ecNumber evidence="7">2.3.1.89</ecNumber>
    </recommendedName>
    <alternativeName>
        <fullName evidence="7">Tetrahydrodipicolinate N-acetyltransferase</fullName>
        <shortName evidence="7">THP acetyltransferase</shortName>
        <shortName evidence="7">Tetrahydropicolinate acetylase</shortName>
    </alternativeName>
</protein>
<dbReference type="GO" id="GO:0047200">
    <property type="term" value="F:tetrahydrodipicolinate N-acetyltransferase activity"/>
    <property type="evidence" value="ECO:0007669"/>
    <property type="project" value="UniProtKB-UniRule"/>
</dbReference>
<evidence type="ECO:0000256" key="2">
    <source>
        <dbReference type="ARBA" id="ARBA00022679"/>
    </source>
</evidence>
<dbReference type="AlphaFoldDB" id="A0A941CQN6"/>
<dbReference type="Pfam" id="PF00132">
    <property type="entry name" value="Hexapep"/>
    <property type="match status" value="1"/>
</dbReference>
<keyword evidence="1 7" id="KW-0028">Amino-acid biosynthesis</keyword>
<dbReference type="PANTHER" id="PTHR43300">
    <property type="entry name" value="ACETYLTRANSFERASE"/>
    <property type="match status" value="1"/>
</dbReference>
<dbReference type="GO" id="GO:0009089">
    <property type="term" value="P:lysine biosynthetic process via diaminopimelate"/>
    <property type="evidence" value="ECO:0007669"/>
    <property type="project" value="UniProtKB-UniRule"/>
</dbReference>
<keyword evidence="5 7" id="KW-0457">Lysine biosynthesis</keyword>
<evidence type="ECO:0000256" key="7">
    <source>
        <dbReference type="HAMAP-Rule" id="MF_01691"/>
    </source>
</evidence>
<proteinExistence type="inferred from homology"/>
<dbReference type="Gene3D" id="3.30.70.250">
    <property type="entry name" value="Malonyl-CoA ACP transacylase, ACP-binding"/>
    <property type="match status" value="1"/>
</dbReference>
<organism evidence="9 10">
    <name type="scientific">Proteiniclasticum sediminis</name>
    <dbReference type="NCBI Taxonomy" id="2804028"/>
    <lineage>
        <taxon>Bacteria</taxon>
        <taxon>Bacillati</taxon>
        <taxon>Bacillota</taxon>
        <taxon>Clostridia</taxon>
        <taxon>Eubacteriales</taxon>
        <taxon>Clostridiaceae</taxon>
        <taxon>Proteiniclasticum</taxon>
    </lineage>
</organism>
<name>A0A941CQN6_9CLOT</name>
<dbReference type="Pfam" id="PF08503">
    <property type="entry name" value="DapH_N"/>
    <property type="match status" value="1"/>
</dbReference>
<dbReference type="GO" id="GO:0019877">
    <property type="term" value="P:diaminopimelate biosynthetic process"/>
    <property type="evidence" value="ECO:0007669"/>
    <property type="project" value="UniProtKB-UniRule"/>
</dbReference>
<dbReference type="InterPro" id="IPR019873">
    <property type="entry name" value="DapH"/>
</dbReference>
<evidence type="ECO:0000313" key="10">
    <source>
        <dbReference type="Proteomes" id="UP000675379"/>
    </source>
</evidence>
<comment type="function">
    <text evidence="7">Catalyzes the transfer of an acetyl group from acetyl-CoA to tetrahydrodipicolinate.</text>
</comment>
<evidence type="ECO:0000256" key="5">
    <source>
        <dbReference type="ARBA" id="ARBA00023154"/>
    </source>
</evidence>
<dbReference type="EMBL" id="JAGSCS010000021">
    <property type="protein sequence ID" value="MBR0577130.1"/>
    <property type="molecule type" value="Genomic_DNA"/>
</dbReference>
<comment type="catalytic activity">
    <reaction evidence="7">
        <text>(S)-2,3,4,5-tetrahydrodipicolinate + acetyl-CoA + H2O = L-2-acetamido-6-oxoheptanedioate + CoA</text>
        <dbReference type="Rhea" id="RHEA:13085"/>
        <dbReference type="ChEBI" id="CHEBI:15377"/>
        <dbReference type="ChEBI" id="CHEBI:16845"/>
        <dbReference type="ChEBI" id="CHEBI:57287"/>
        <dbReference type="ChEBI" id="CHEBI:57288"/>
        <dbReference type="ChEBI" id="CHEBI:58117"/>
        <dbReference type="EC" id="2.3.1.89"/>
    </reaction>
</comment>
<dbReference type="Gene3D" id="2.160.10.10">
    <property type="entry name" value="Hexapeptide repeat proteins"/>
    <property type="match status" value="1"/>
</dbReference>
<feature type="domain" description="2,3,4,5-tetrahydropyridine-2,6-dicarboxylate N-acetyltransferase N-terminal" evidence="8">
    <location>
        <begin position="7"/>
        <end position="89"/>
    </location>
</feature>
<evidence type="ECO:0000313" key="9">
    <source>
        <dbReference type="EMBL" id="MBR0577130.1"/>
    </source>
</evidence>
<evidence type="ECO:0000256" key="6">
    <source>
        <dbReference type="ARBA" id="ARBA00023315"/>
    </source>
</evidence>
<dbReference type="EC" id="2.3.1.89" evidence="7"/>
<evidence type="ECO:0000256" key="4">
    <source>
        <dbReference type="ARBA" id="ARBA00022915"/>
    </source>
</evidence>
<dbReference type="InterPro" id="IPR013710">
    <property type="entry name" value="DapH_N"/>
</dbReference>
<evidence type="ECO:0000259" key="8">
    <source>
        <dbReference type="Pfam" id="PF08503"/>
    </source>
</evidence>
<evidence type="ECO:0000256" key="1">
    <source>
        <dbReference type="ARBA" id="ARBA00022605"/>
    </source>
</evidence>
<dbReference type="RefSeq" id="WP_211802548.1">
    <property type="nucleotide sequence ID" value="NZ_JAGSCS010000021.1"/>
</dbReference>
<dbReference type="InterPro" id="IPR001451">
    <property type="entry name" value="Hexapep"/>
</dbReference>
<dbReference type="PROSITE" id="PS00101">
    <property type="entry name" value="HEXAPEP_TRANSFERASES"/>
    <property type="match status" value="1"/>
</dbReference>
<keyword evidence="6 7" id="KW-0012">Acyltransferase</keyword>
<dbReference type="PANTHER" id="PTHR43300:SF10">
    <property type="entry name" value="2,3,4,5-TETRAHYDROPYRIDINE-2,6-DICARBOXYLATE N-ACETYLTRANSFERASE"/>
    <property type="match status" value="1"/>
</dbReference>
<dbReference type="NCBIfam" id="TIGR03532">
    <property type="entry name" value="DapD_Ac"/>
    <property type="match status" value="1"/>
</dbReference>
<keyword evidence="10" id="KW-1185">Reference proteome</keyword>
<dbReference type="Proteomes" id="UP000675379">
    <property type="component" value="Unassembled WGS sequence"/>
</dbReference>
<comment type="caution">
    <text evidence="9">The sequence shown here is derived from an EMBL/GenBank/DDBJ whole genome shotgun (WGS) entry which is preliminary data.</text>
</comment>
<dbReference type="InterPro" id="IPR018357">
    <property type="entry name" value="Hexapep_transf_CS"/>
</dbReference>
<comment type="similarity">
    <text evidence="7">Belongs to the transferase hexapeptide repeat family. DapH subfamily.</text>
</comment>
<dbReference type="InterPro" id="IPR050179">
    <property type="entry name" value="Trans_hexapeptide_repeat"/>
</dbReference>
<keyword evidence="4 7" id="KW-0220">Diaminopimelate biosynthesis</keyword>
<comment type="pathway">
    <text evidence="7">Amino-acid biosynthesis; L-lysine biosynthesis via DAP pathway; LL-2,6-diaminopimelate from (S)-tetrahydrodipicolinate (acetylase route): step 1/3.</text>
</comment>
<sequence>MNEEFLTDAYAIAAYIKNAVKKTPVKLYVKGDLTPKDFAGLKAFGASGSFTVFGESSAVEQFLEEKKEKIEDLVLECDRRNSAIPLLDLTKVDARIEPGAYIREFVTIAKSAVIMMGAVINIGAVIGEGTMVDMNAVVGARGTIGKNCHIGAGAVVAGVLEPPSKTPVIIEDGVLVGANAVILEGVRIGRNAVVAAGAVVTEDVPEEAVVAGSPAKIIKMKDEKTLEKTKILEDLR</sequence>
<dbReference type="InterPro" id="IPR011004">
    <property type="entry name" value="Trimer_LpxA-like_sf"/>
</dbReference>